<feature type="domain" description="Partial AB-hydrolase lipase" evidence="8">
    <location>
        <begin position="69"/>
        <end position="151"/>
    </location>
</feature>
<dbReference type="AlphaFoldDB" id="A0AAW2HT95"/>
<dbReference type="InterPro" id="IPR029058">
    <property type="entry name" value="AB_hydrolase_fold"/>
</dbReference>
<dbReference type="GO" id="GO:0016787">
    <property type="term" value="F:hydrolase activity"/>
    <property type="evidence" value="ECO:0007669"/>
    <property type="project" value="UniProtKB-KW"/>
</dbReference>
<dbReference type="FunFam" id="3.40.50.1820:FF:000057">
    <property type="entry name" value="Lipase"/>
    <property type="match status" value="1"/>
</dbReference>
<sequence length="402" mass="46517">MGLNRNRIPVHKIGRNVFVRRSIKVGIPPHQPPRPGALPKHGERMRNSSEIDPAGKYETIAFQMEFVCLEGYPVQQHKVISQDGYIINVHRIPNGNRKDRVPVRQRGYTKFHHYVHPDYYQCVNESLHEKATGPPVLMQHGLLAATDSWVLRNAKDDLAYLLADAGYDVWMSDARGNYYSRSHLYKDTRSKEFWDFSFHEIAYYDLPAVIDYILGMTNHKQLYYIGHSMGTVVFFTLGATRPEYMSKVRLAVQLAPVANVTQTLLEPPRGAITNFTVKALVELQKRQRYEFAPRVNWLPLLINRFCSQRSPFQDLCYDIGVSIDGHPYYNLVRKNFARVVSHFLSGASTKTIIHFFQILQKKRFQNFRLRRGGELPQVPPADSSAVRRVDSLRPRRSHIQRL</sequence>
<dbReference type="InterPro" id="IPR022742">
    <property type="entry name" value="Hydrolase_4"/>
</dbReference>
<proteinExistence type="inferred from homology"/>
<gene>
    <name evidence="10" type="ORF">PYX00_005855</name>
</gene>
<dbReference type="Gene3D" id="3.40.50.1820">
    <property type="entry name" value="alpha/beta hydrolase"/>
    <property type="match status" value="1"/>
</dbReference>
<dbReference type="PANTHER" id="PTHR11005">
    <property type="entry name" value="LYSOSOMAL ACID LIPASE-RELATED"/>
    <property type="match status" value="1"/>
</dbReference>
<evidence type="ECO:0000256" key="2">
    <source>
        <dbReference type="ARBA" id="ARBA00022729"/>
    </source>
</evidence>
<dbReference type="SUPFAM" id="SSF53474">
    <property type="entry name" value="alpha/beta-Hydrolases"/>
    <property type="match status" value="1"/>
</dbReference>
<feature type="region of interest" description="Disordered" evidence="7">
    <location>
        <begin position="26"/>
        <end position="48"/>
    </location>
</feature>
<evidence type="ECO:0000313" key="10">
    <source>
        <dbReference type="EMBL" id="KAL0273098.1"/>
    </source>
</evidence>
<name>A0AAW2HT95_9NEOP</name>
<keyword evidence="2" id="KW-0732">Signal</keyword>
<organism evidence="10">
    <name type="scientific">Menopon gallinae</name>
    <name type="common">poultry shaft louse</name>
    <dbReference type="NCBI Taxonomy" id="328185"/>
    <lineage>
        <taxon>Eukaryota</taxon>
        <taxon>Metazoa</taxon>
        <taxon>Ecdysozoa</taxon>
        <taxon>Arthropoda</taxon>
        <taxon>Hexapoda</taxon>
        <taxon>Insecta</taxon>
        <taxon>Pterygota</taxon>
        <taxon>Neoptera</taxon>
        <taxon>Paraneoptera</taxon>
        <taxon>Psocodea</taxon>
        <taxon>Troctomorpha</taxon>
        <taxon>Phthiraptera</taxon>
        <taxon>Amblycera</taxon>
        <taxon>Menoponidae</taxon>
        <taxon>Menopon</taxon>
    </lineage>
</organism>
<dbReference type="InterPro" id="IPR006693">
    <property type="entry name" value="AB_hydrolase_lipase"/>
</dbReference>
<reference evidence="10" key="1">
    <citation type="journal article" date="2024" name="Gigascience">
        <title>Chromosome-level genome of the poultry shaft louse Menopon gallinae provides insight into the host-switching and adaptive evolution of parasitic lice.</title>
        <authorList>
            <person name="Xu Y."/>
            <person name="Ma L."/>
            <person name="Liu S."/>
            <person name="Liang Y."/>
            <person name="Liu Q."/>
            <person name="He Z."/>
            <person name="Tian L."/>
            <person name="Duan Y."/>
            <person name="Cai W."/>
            <person name="Li H."/>
            <person name="Song F."/>
        </authorList>
    </citation>
    <scope>NUCLEOTIDE SEQUENCE</scope>
    <source>
        <strain evidence="10">Cailab_2023a</strain>
    </source>
</reference>
<dbReference type="EMBL" id="JARGDH010000003">
    <property type="protein sequence ID" value="KAL0273098.1"/>
    <property type="molecule type" value="Genomic_DNA"/>
</dbReference>
<evidence type="ECO:0000256" key="4">
    <source>
        <dbReference type="ARBA" id="ARBA00022963"/>
    </source>
</evidence>
<evidence type="ECO:0000256" key="7">
    <source>
        <dbReference type="SAM" id="MobiDB-lite"/>
    </source>
</evidence>
<evidence type="ECO:0000259" key="8">
    <source>
        <dbReference type="Pfam" id="PF04083"/>
    </source>
</evidence>
<evidence type="ECO:0000256" key="6">
    <source>
        <dbReference type="ARBA" id="ARBA00023180"/>
    </source>
</evidence>
<evidence type="ECO:0000256" key="1">
    <source>
        <dbReference type="ARBA" id="ARBA00010701"/>
    </source>
</evidence>
<dbReference type="Pfam" id="PF04083">
    <property type="entry name" value="Abhydro_lipase"/>
    <property type="match status" value="1"/>
</dbReference>
<evidence type="ECO:0000256" key="5">
    <source>
        <dbReference type="ARBA" id="ARBA00023098"/>
    </source>
</evidence>
<dbReference type="Pfam" id="PF12146">
    <property type="entry name" value="Hydrolase_4"/>
    <property type="match status" value="1"/>
</dbReference>
<evidence type="ECO:0000256" key="3">
    <source>
        <dbReference type="ARBA" id="ARBA00022801"/>
    </source>
</evidence>
<accession>A0AAW2HT95</accession>
<dbReference type="GO" id="GO:0016042">
    <property type="term" value="P:lipid catabolic process"/>
    <property type="evidence" value="ECO:0007669"/>
    <property type="project" value="UniProtKB-KW"/>
</dbReference>
<protein>
    <recommendedName>
        <fullName evidence="11">Lipase</fullName>
    </recommendedName>
</protein>
<comment type="caution">
    <text evidence="10">The sequence shown here is derived from an EMBL/GenBank/DDBJ whole genome shotgun (WGS) entry which is preliminary data.</text>
</comment>
<comment type="similarity">
    <text evidence="1">Belongs to the AB hydrolase superfamily. Lipase family.</text>
</comment>
<keyword evidence="4" id="KW-0442">Lipid degradation</keyword>
<keyword evidence="5" id="KW-0443">Lipid metabolism</keyword>
<feature type="domain" description="Serine aminopeptidase S33" evidence="9">
    <location>
        <begin position="156"/>
        <end position="287"/>
    </location>
</feature>
<evidence type="ECO:0008006" key="11">
    <source>
        <dbReference type="Google" id="ProtNLM"/>
    </source>
</evidence>
<keyword evidence="3" id="KW-0378">Hydrolase</keyword>
<keyword evidence="6" id="KW-0325">Glycoprotein</keyword>
<evidence type="ECO:0000259" key="9">
    <source>
        <dbReference type="Pfam" id="PF12146"/>
    </source>
</evidence>